<evidence type="ECO:0000256" key="1">
    <source>
        <dbReference type="SAM" id="MobiDB-lite"/>
    </source>
</evidence>
<protein>
    <submittedName>
        <fullName evidence="2">Uncharacterized protein</fullName>
    </submittedName>
</protein>
<feature type="compositionally biased region" description="Low complexity" evidence="1">
    <location>
        <begin position="110"/>
        <end position="124"/>
    </location>
</feature>
<reference evidence="2 3" key="1">
    <citation type="submission" date="2021-06" db="EMBL/GenBank/DDBJ databases">
        <authorList>
            <person name="Palmer J.M."/>
        </authorList>
    </citation>
    <scope>NUCLEOTIDE SEQUENCE [LARGE SCALE GENOMIC DNA]</scope>
    <source>
        <strain evidence="2 3">GA_2019</strain>
        <tissue evidence="2">Muscle</tissue>
    </source>
</reference>
<dbReference type="EMBL" id="JAHRIO010011630">
    <property type="protein sequence ID" value="MEQ2162358.1"/>
    <property type="molecule type" value="Genomic_DNA"/>
</dbReference>
<comment type="caution">
    <text evidence="2">The sequence shown here is derived from an EMBL/GenBank/DDBJ whole genome shotgun (WGS) entry which is preliminary data.</text>
</comment>
<dbReference type="Proteomes" id="UP001476798">
    <property type="component" value="Unassembled WGS sequence"/>
</dbReference>
<sequence>LEGAEVREGCHPSFRLCTLSTATATVEEAESVLLDTSSNRHHLPPTITITATTCRPWHSITPCRTGFPHPYGKVALPLIPSHIRGCSKALPSTRVTTWPPALPHPRHCPRTPLSPLLPRTDSTTRAGQHASSPKHPHNPIRPSTLPCRPSRLPLHTPRYLHHRLHRSHRTPQGWGKGQAPNRSLSAGSAQSCEEAEIKDSDAQPCSEPPGGDTEAEHKREEGKKRGRTDADVSKWPPHEEESFKRGKEEVTQPVLFSHRLSSQVERCLRGNCLSAVAKLPLRSENVLISPSYCPVR</sequence>
<organism evidence="2 3">
    <name type="scientific">Goodea atripinnis</name>
    <dbReference type="NCBI Taxonomy" id="208336"/>
    <lineage>
        <taxon>Eukaryota</taxon>
        <taxon>Metazoa</taxon>
        <taxon>Chordata</taxon>
        <taxon>Craniata</taxon>
        <taxon>Vertebrata</taxon>
        <taxon>Euteleostomi</taxon>
        <taxon>Actinopterygii</taxon>
        <taxon>Neopterygii</taxon>
        <taxon>Teleostei</taxon>
        <taxon>Neoteleostei</taxon>
        <taxon>Acanthomorphata</taxon>
        <taxon>Ovalentaria</taxon>
        <taxon>Atherinomorphae</taxon>
        <taxon>Cyprinodontiformes</taxon>
        <taxon>Goodeidae</taxon>
        <taxon>Goodea</taxon>
    </lineage>
</organism>
<evidence type="ECO:0000313" key="2">
    <source>
        <dbReference type="EMBL" id="MEQ2162358.1"/>
    </source>
</evidence>
<evidence type="ECO:0000313" key="3">
    <source>
        <dbReference type="Proteomes" id="UP001476798"/>
    </source>
</evidence>
<feature type="non-terminal residue" evidence="2">
    <location>
        <position position="1"/>
    </location>
</feature>
<feature type="region of interest" description="Disordered" evidence="1">
    <location>
        <begin position="97"/>
        <end position="248"/>
    </location>
</feature>
<gene>
    <name evidence="2" type="ORF">GOODEAATRI_018863</name>
</gene>
<feature type="compositionally biased region" description="Polar residues" evidence="1">
    <location>
        <begin position="180"/>
        <end position="191"/>
    </location>
</feature>
<feature type="compositionally biased region" description="Basic residues" evidence="1">
    <location>
        <begin position="158"/>
        <end position="169"/>
    </location>
</feature>
<feature type="compositionally biased region" description="Basic and acidic residues" evidence="1">
    <location>
        <begin position="214"/>
        <end position="248"/>
    </location>
</feature>
<proteinExistence type="predicted"/>
<name>A0ABV0MV98_9TELE</name>
<accession>A0ABV0MV98</accession>
<keyword evidence="3" id="KW-1185">Reference proteome</keyword>